<name>X1R062_9ZZZZ</name>
<dbReference type="Pfam" id="PF01980">
    <property type="entry name" value="TrmO_N"/>
    <property type="match status" value="1"/>
</dbReference>
<dbReference type="GO" id="GO:0006281">
    <property type="term" value="P:DNA repair"/>
    <property type="evidence" value="ECO:0007669"/>
    <property type="project" value="InterPro"/>
</dbReference>
<dbReference type="PANTHER" id="PTHR12818:SF0">
    <property type="entry name" value="TRNA (ADENINE(37)-N6)-METHYLTRANSFERASE"/>
    <property type="match status" value="1"/>
</dbReference>
<accession>X1R062</accession>
<feature type="domain" description="TsaA-like" evidence="3">
    <location>
        <begin position="10"/>
        <end position="142"/>
    </location>
</feature>
<evidence type="ECO:0000256" key="1">
    <source>
        <dbReference type="ARBA" id="ARBA00022691"/>
    </source>
</evidence>
<dbReference type="Gene3D" id="1.10.340.30">
    <property type="entry name" value="Hypothetical protein, domain 2"/>
    <property type="match status" value="1"/>
</dbReference>
<dbReference type="NCBIfam" id="TIGR00104">
    <property type="entry name" value="tRNA_TsaA"/>
    <property type="match status" value="1"/>
</dbReference>
<dbReference type="InterPro" id="IPR023370">
    <property type="entry name" value="TrmO-like_N"/>
</dbReference>
<dbReference type="InterPro" id="IPR011257">
    <property type="entry name" value="DNA_glycosylase"/>
</dbReference>
<reference evidence="4" key="1">
    <citation type="journal article" date="2014" name="Front. Microbiol.">
        <title>High frequency of phylogenetically diverse reductive dehalogenase-homologous genes in deep subseafloor sedimentary metagenomes.</title>
        <authorList>
            <person name="Kawai M."/>
            <person name="Futagami T."/>
            <person name="Toyoda A."/>
            <person name="Takaki Y."/>
            <person name="Nishi S."/>
            <person name="Hori S."/>
            <person name="Arai W."/>
            <person name="Tsubouchi T."/>
            <person name="Morono Y."/>
            <person name="Uchiyama I."/>
            <person name="Ito T."/>
            <person name="Fujiyama A."/>
            <person name="Inagaki F."/>
            <person name="Takami H."/>
        </authorList>
    </citation>
    <scope>NUCLEOTIDE SEQUENCE</scope>
    <source>
        <strain evidence="4">Expedition CK06-06</strain>
    </source>
</reference>
<dbReference type="PANTHER" id="PTHR12818">
    <property type="entry name" value="TRNA (ADENINE(37)-N6)-METHYLTRANSFERASE"/>
    <property type="match status" value="1"/>
</dbReference>
<proteinExistence type="inferred from homology"/>
<dbReference type="CDD" id="cd09281">
    <property type="entry name" value="UPF0066"/>
    <property type="match status" value="1"/>
</dbReference>
<dbReference type="SUPFAM" id="SSF48150">
    <property type="entry name" value="DNA-glycosylase"/>
    <property type="match status" value="1"/>
</dbReference>
<organism evidence="4">
    <name type="scientific">marine sediment metagenome</name>
    <dbReference type="NCBI Taxonomy" id="412755"/>
    <lineage>
        <taxon>unclassified sequences</taxon>
        <taxon>metagenomes</taxon>
        <taxon>ecological metagenomes</taxon>
    </lineage>
</organism>
<keyword evidence="1" id="KW-0949">S-adenosyl-L-methionine</keyword>
<dbReference type="InterPro" id="IPR040372">
    <property type="entry name" value="YaeB-like"/>
</dbReference>
<dbReference type="GO" id="GO:0003824">
    <property type="term" value="F:catalytic activity"/>
    <property type="evidence" value="ECO:0007669"/>
    <property type="project" value="InterPro"/>
</dbReference>
<dbReference type="SUPFAM" id="SSF118196">
    <property type="entry name" value="YaeB-like"/>
    <property type="match status" value="1"/>
</dbReference>
<dbReference type="EMBL" id="BARW01008921">
    <property type="protein sequence ID" value="GAI74187.1"/>
    <property type="molecule type" value="Genomic_DNA"/>
</dbReference>
<comment type="similarity">
    <text evidence="2">Belongs to the tRNA methyltransferase O family.</text>
</comment>
<feature type="non-terminal residue" evidence="4">
    <location>
        <position position="198"/>
    </location>
</feature>
<dbReference type="PROSITE" id="PS51668">
    <property type="entry name" value="TSAA_2"/>
    <property type="match status" value="1"/>
</dbReference>
<dbReference type="InterPro" id="IPR036413">
    <property type="entry name" value="YaeB-like_sf"/>
</dbReference>
<sequence length="198" mass="22472">MVDELLDMTLKAIGIVRNQLKGLPNRDFDYKKVVSEIVIDRSLIEALDNLDEFSHIIVLYWMHQAVTSQPRTKIHIKGRQELPLVGLFASRSPHRPNPIGKTTVRLLKHRDNILEVEGLDAIDGTPVVDIKPYLPGYDSPANATAPQWVTSQQSTSRILINIYHQLMAYYGPQHWWPAEEPFEVIIGAILTQSAAWTN</sequence>
<dbReference type="InterPro" id="IPR036414">
    <property type="entry name" value="YaeB_N_sf"/>
</dbReference>
<comment type="caution">
    <text evidence="4">The sequence shown here is derived from an EMBL/GenBank/DDBJ whole genome shotgun (WGS) entry which is preliminary data.</text>
</comment>
<evidence type="ECO:0000313" key="4">
    <source>
        <dbReference type="EMBL" id="GAI74187.1"/>
    </source>
</evidence>
<dbReference type="AlphaFoldDB" id="X1R062"/>
<evidence type="ECO:0000259" key="3">
    <source>
        <dbReference type="PROSITE" id="PS51668"/>
    </source>
</evidence>
<protein>
    <recommendedName>
        <fullName evidence="3">TsaA-like domain-containing protein</fullName>
    </recommendedName>
</protein>
<evidence type="ECO:0000256" key="2">
    <source>
        <dbReference type="ARBA" id="ARBA00033753"/>
    </source>
</evidence>
<dbReference type="Gene3D" id="2.40.30.70">
    <property type="entry name" value="YaeB-like"/>
    <property type="match status" value="1"/>
</dbReference>
<gene>
    <name evidence="4" type="ORF">S12H4_18121</name>
</gene>